<dbReference type="Proteomes" id="UP000694846">
    <property type="component" value="Unplaced"/>
</dbReference>
<evidence type="ECO:0000313" key="3">
    <source>
        <dbReference type="RefSeq" id="XP_025406065.1"/>
    </source>
</evidence>
<dbReference type="AlphaFoldDB" id="A0A8B8F6C9"/>
<organism evidence="2 3">
    <name type="scientific">Sipha flava</name>
    <name type="common">yellow sugarcane aphid</name>
    <dbReference type="NCBI Taxonomy" id="143950"/>
    <lineage>
        <taxon>Eukaryota</taxon>
        <taxon>Metazoa</taxon>
        <taxon>Ecdysozoa</taxon>
        <taxon>Arthropoda</taxon>
        <taxon>Hexapoda</taxon>
        <taxon>Insecta</taxon>
        <taxon>Pterygota</taxon>
        <taxon>Neoptera</taxon>
        <taxon>Paraneoptera</taxon>
        <taxon>Hemiptera</taxon>
        <taxon>Sternorrhyncha</taxon>
        <taxon>Aphidomorpha</taxon>
        <taxon>Aphidoidea</taxon>
        <taxon>Aphididae</taxon>
        <taxon>Sipha</taxon>
    </lineage>
</organism>
<gene>
    <name evidence="3" type="primary">LOC112680243</name>
</gene>
<feature type="compositionally biased region" description="Polar residues" evidence="1">
    <location>
        <begin position="29"/>
        <end position="38"/>
    </location>
</feature>
<evidence type="ECO:0000313" key="2">
    <source>
        <dbReference type="Proteomes" id="UP000694846"/>
    </source>
</evidence>
<proteinExistence type="predicted"/>
<reference evidence="3" key="1">
    <citation type="submission" date="2025-08" db="UniProtKB">
        <authorList>
            <consortium name="RefSeq"/>
        </authorList>
    </citation>
    <scope>IDENTIFICATION</scope>
    <source>
        <tissue evidence="3">Whole body</tissue>
    </source>
</reference>
<protein>
    <submittedName>
        <fullName evidence="3">Uncharacterized protein LOC112680243</fullName>
    </submittedName>
</protein>
<name>A0A8B8F6C9_9HEMI</name>
<evidence type="ECO:0000256" key="1">
    <source>
        <dbReference type="SAM" id="MobiDB-lite"/>
    </source>
</evidence>
<dbReference type="RefSeq" id="XP_025406065.1">
    <property type="nucleotide sequence ID" value="XM_025550280.1"/>
</dbReference>
<dbReference type="GeneID" id="112680243"/>
<sequence length="237" mass="24830">MDMTKKVNIVTATGGSVTPEPAVGGTRAPQKSLSSSGAESVDVLKQASTANQGVGNMTVGAGAKQACTGDRKVASATAEATLELDYESATEALRAATKQLGSKLCLQQGGLDLLSEKASHLELVSKKSQSPTVRSAIKEILEAVKGIQKCRAEVTSAFSLSLRCVKALMNTGGVSALTKREGKDAATSTRSLGAIVVRGSKDAATNTDSPQAVHKAELHQGQQQQRRENRKKRQRKQ</sequence>
<accession>A0A8B8F6C9</accession>
<feature type="compositionally biased region" description="Basic residues" evidence="1">
    <location>
        <begin position="228"/>
        <end position="237"/>
    </location>
</feature>
<feature type="non-terminal residue" evidence="3">
    <location>
        <position position="237"/>
    </location>
</feature>
<feature type="region of interest" description="Disordered" evidence="1">
    <location>
        <begin position="1"/>
        <end position="40"/>
    </location>
</feature>
<feature type="region of interest" description="Disordered" evidence="1">
    <location>
        <begin position="200"/>
        <end position="237"/>
    </location>
</feature>
<keyword evidence="2" id="KW-1185">Reference proteome</keyword>
<dbReference type="OrthoDB" id="10654052at2759"/>